<dbReference type="STRING" id="1316194.A0A1Q5TG70"/>
<comment type="caution">
    <text evidence="2">The sequence shown here is derived from an EMBL/GenBank/DDBJ whole genome shotgun (WGS) entry which is preliminary data.</text>
</comment>
<name>A0A1Q5TG70_9EURO</name>
<accession>A0A1Q5TG70</accession>
<evidence type="ECO:0000313" key="2">
    <source>
        <dbReference type="EMBL" id="OKO99201.1"/>
    </source>
</evidence>
<evidence type="ECO:0008006" key="4">
    <source>
        <dbReference type="Google" id="ProtNLM"/>
    </source>
</evidence>
<feature type="compositionally biased region" description="Polar residues" evidence="1">
    <location>
        <begin position="245"/>
        <end position="274"/>
    </location>
</feature>
<feature type="region of interest" description="Disordered" evidence="1">
    <location>
        <begin position="245"/>
        <end position="324"/>
    </location>
</feature>
<sequence length="458" mass="50929">MEKVLGYFYTGDYTLKLGSGRCSATSSSKNIRHQQSPSSAARPVVLVDNSSFPASMALSQSTSSSLIPVGSNEVDIEPSPTRNLALFHARVYGEGDYVLVEGLKTMTQAEFTTDLTKSLTKEDPKTAALDETLEELYSTRANYYSLRCIAIRQIVENIHVVSVKHGVPLRKSMKSIPDFAFDDQDYFQLLQAFQNAEEEEYGRHVQIWESQEPIRLPDTEPALMKKVLEFFYTGEYTFDFKTANGSSKPHTSSLHHASVGQSGSVPLATPNTGPSEPVPCVQQSSITTSGTNPEGATHQSEVNPNQSQENASSSGTPVTSENPTDTGSYDQFVAYCLTNPAYFHVRMYAEADYFMIDNLKQAAISAFEKDFAIYPRKKTFEETIRELYSIRADYQPLREVAIEMLVGYMHSTPKRVPFIYFDFMDSNPDFTLDLCMALVPIGVRPLANTRKAPTTSPT</sequence>
<dbReference type="AlphaFoldDB" id="A0A1Q5TG70"/>
<protein>
    <recommendedName>
        <fullName evidence="4">BTB domain-containing protein</fullName>
    </recommendedName>
</protein>
<dbReference type="Proteomes" id="UP000186955">
    <property type="component" value="Unassembled WGS sequence"/>
</dbReference>
<feature type="compositionally biased region" description="Polar residues" evidence="1">
    <location>
        <begin position="281"/>
        <end position="324"/>
    </location>
</feature>
<dbReference type="PANTHER" id="PTHR47843:SF5">
    <property type="entry name" value="BTB_POZ DOMAIN PROTEIN"/>
    <property type="match status" value="1"/>
</dbReference>
<keyword evidence="3" id="KW-1185">Reference proteome</keyword>
<dbReference type="EMBL" id="MNBE01000664">
    <property type="protein sequence ID" value="OKO99201.1"/>
    <property type="molecule type" value="Genomic_DNA"/>
</dbReference>
<dbReference type="PANTHER" id="PTHR47843">
    <property type="entry name" value="BTB DOMAIN-CONTAINING PROTEIN-RELATED"/>
    <property type="match status" value="1"/>
</dbReference>
<reference evidence="2 3" key="1">
    <citation type="submission" date="2016-10" db="EMBL/GenBank/DDBJ databases">
        <title>Genome sequence of the ascomycete fungus Penicillium subrubescens.</title>
        <authorList>
            <person name="De Vries R.P."/>
            <person name="Peng M."/>
            <person name="Dilokpimol A."/>
            <person name="Hilden K."/>
            <person name="Makela M.R."/>
            <person name="Grigoriev I."/>
            <person name="Riley R."/>
            <person name="Granchi Z."/>
        </authorList>
    </citation>
    <scope>NUCLEOTIDE SEQUENCE [LARGE SCALE GENOMIC DNA]</scope>
    <source>
        <strain evidence="2 3">CBS 132785</strain>
    </source>
</reference>
<proteinExistence type="predicted"/>
<gene>
    <name evidence="2" type="ORF">PENSUB_8588</name>
</gene>
<evidence type="ECO:0000256" key="1">
    <source>
        <dbReference type="SAM" id="MobiDB-lite"/>
    </source>
</evidence>
<dbReference type="Gene3D" id="3.30.710.10">
    <property type="entry name" value="Potassium Channel Kv1.1, Chain A"/>
    <property type="match status" value="1"/>
</dbReference>
<organism evidence="2 3">
    <name type="scientific">Penicillium subrubescens</name>
    <dbReference type="NCBI Taxonomy" id="1316194"/>
    <lineage>
        <taxon>Eukaryota</taxon>
        <taxon>Fungi</taxon>
        <taxon>Dikarya</taxon>
        <taxon>Ascomycota</taxon>
        <taxon>Pezizomycotina</taxon>
        <taxon>Eurotiomycetes</taxon>
        <taxon>Eurotiomycetidae</taxon>
        <taxon>Eurotiales</taxon>
        <taxon>Aspergillaceae</taxon>
        <taxon>Penicillium</taxon>
    </lineage>
</organism>
<dbReference type="InterPro" id="IPR011333">
    <property type="entry name" value="SKP1/BTB/POZ_sf"/>
</dbReference>
<dbReference type="CDD" id="cd18186">
    <property type="entry name" value="BTB_POZ_ZBTB_KLHL-like"/>
    <property type="match status" value="1"/>
</dbReference>
<evidence type="ECO:0000313" key="3">
    <source>
        <dbReference type="Proteomes" id="UP000186955"/>
    </source>
</evidence>